<evidence type="ECO:0000313" key="1">
    <source>
        <dbReference type="EMBL" id="SDK09686.1"/>
    </source>
</evidence>
<protein>
    <submittedName>
        <fullName evidence="1">Uncharacterized protein</fullName>
    </submittedName>
</protein>
<keyword evidence="2" id="KW-1185">Reference proteome</keyword>
<organism evidence="1 2">
    <name type="scientific">Mesorhizobium muleiense</name>
    <dbReference type="NCBI Taxonomy" id="1004279"/>
    <lineage>
        <taxon>Bacteria</taxon>
        <taxon>Pseudomonadati</taxon>
        <taxon>Pseudomonadota</taxon>
        <taxon>Alphaproteobacteria</taxon>
        <taxon>Hyphomicrobiales</taxon>
        <taxon>Phyllobacteriaceae</taxon>
        <taxon>Mesorhizobium</taxon>
    </lineage>
</organism>
<dbReference type="EMBL" id="FNEE01000011">
    <property type="protein sequence ID" value="SDK09686.1"/>
    <property type="molecule type" value="Genomic_DNA"/>
</dbReference>
<dbReference type="Proteomes" id="UP000198894">
    <property type="component" value="Unassembled WGS sequence"/>
</dbReference>
<gene>
    <name evidence="1" type="ORF">SAMN05428953_111162</name>
</gene>
<evidence type="ECO:0000313" key="2">
    <source>
        <dbReference type="Proteomes" id="UP000198894"/>
    </source>
</evidence>
<dbReference type="AlphaFoldDB" id="A0A1G8Z3S7"/>
<sequence>MPPKGAASEDIRPVLMPIMPYSNASATRQTRLRFEAWKGGEPVNRVVCLTDNLIRIVEADDRRQRPESLLLRNRHDAGDLGEGCGLKTFGPASNYPTLSNGICDVGLDLGQSMHVDEWSDVHSRSEAVANR</sequence>
<proteinExistence type="predicted"/>
<name>A0A1G8Z3S7_9HYPH</name>
<reference evidence="2" key="1">
    <citation type="submission" date="2016-10" db="EMBL/GenBank/DDBJ databases">
        <authorList>
            <person name="Varghese N."/>
            <person name="Submissions S."/>
        </authorList>
    </citation>
    <scope>NUCLEOTIDE SEQUENCE [LARGE SCALE GENOMIC DNA]</scope>
    <source>
        <strain evidence="2">CGMCC 1.11022</strain>
    </source>
</reference>
<accession>A0A1G8Z3S7</accession>